<organism evidence="1 2">
    <name type="scientific">Allonocardiopsis opalescens</name>
    <dbReference type="NCBI Taxonomy" id="1144618"/>
    <lineage>
        <taxon>Bacteria</taxon>
        <taxon>Bacillati</taxon>
        <taxon>Actinomycetota</taxon>
        <taxon>Actinomycetes</taxon>
        <taxon>Streptosporangiales</taxon>
        <taxon>Allonocardiopsis</taxon>
    </lineage>
</organism>
<evidence type="ECO:0000313" key="2">
    <source>
        <dbReference type="Proteomes" id="UP000237846"/>
    </source>
</evidence>
<protein>
    <recommendedName>
        <fullName evidence="3">ABC-2 type transport system ATP-binding protein</fullName>
    </recommendedName>
</protein>
<gene>
    <name evidence="1" type="ORF">CLV72_1051</name>
</gene>
<name>A0A2T0Q1K2_9ACTN</name>
<reference evidence="1 2" key="1">
    <citation type="submission" date="2018-03" db="EMBL/GenBank/DDBJ databases">
        <title>Genomic Encyclopedia of Archaeal and Bacterial Type Strains, Phase II (KMG-II): from individual species to whole genera.</title>
        <authorList>
            <person name="Goeker M."/>
        </authorList>
    </citation>
    <scope>NUCLEOTIDE SEQUENCE [LARGE SCALE GENOMIC DNA]</scope>
    <source>
        <strain evidence="1 2">DSM 45601</strain>
    </source>
</reference>
<proteinExistence type="predicted"/>
<dbReference type="EMBL" id="PVZC01000005">
    <property type="protein sequence ID" value="PRX97651.1"/>
    <property type="molecule type" value="Genomic_DNA"/>
</dbReference>
<dbReference type="Proteomes" id="UP000237846">
    <property type="component" value="Unassembled WGS sequence"/>
</dbReference>
<evidence type="ECO:0000313" key="1">
    <source>
        <dbReference type="EMBL" id="PRX97651.1"/>
    </source>
</evidence>
<dbReference type="AlphaFoldDB" id="A0A2T0Q1K2"/>
<accession>A0A2T0Q1K2</accession>
<evidence type="ECO:0008006" key="3">
    <source>
        <dbReference type="Google" id="ProtNLM"/>
    </source>
</evidence>
<keyword evidence="2" id="KW-1185">Reference proteome</keyword>
<sequence length="43" mass="4686">LNTILTTLTTHGITTITAQPPTLEQLFMRHYGSSSDTQQVTAP</sequence>
<comment type="caution">
    <text evidence="1">The sequence shown here is derived from an EMBL/GenBank/DDBJ whole genome shotgun (WGS) entry which is preliminary data.</text>
</comment>
<feature type="non-terminal residue" evidence="1">
    <location>
        <position position="1"/>
    </location>
</feature>